<evidence type="ECO:0000256" key="1">
    <source>
        <dbReference type="SAM" id="MobiDB-lite"/>
    </source>
</evidence>
<dbReference type="EMBL" id="CAMPGE010004460">
    <property type="protein sequence ID" value="CAI2363310.1"/>
    <property type="molecule type" value="Genomic_DNA"/>
</dbReference>
<dbReference type="Proteomes" id="UP001295684">
    <property type="component" value="Unassembled WGS sequence"/>
</dbReference>
<keyword evidence="3" id="KW-1185">Reference proteome</keyword>
<accession>A0AAD1U6K1</accession>
<gene>
    <name evidence="2" type="ORF">ECRASSUSDP1_LOCUS4640</name>
</gene>
<sequence>MDRLVKVSSGGNGGRKELIEIEDCDLDISLTDSSESVSHLDNSLNMKNNDSNASSEGEKHASSEFCTGLKRKVSSRSRHSGLNITSSCSKDQMKLQRMNCSQQTSEDVSQITDSSPSEFEGKKILTNAIQTIIITNKFKKSKHVDQPKQKISIIKDKRERLLKKSGLNHSCIKPTYFTKVLSKFITPHQY</sequence>
<dbReference type="AlphaFoldDB" id="A0AAD1U6K1"/>
<comment type="caution">
    <text evidence="2">The sequence shown here is derived from an EMBL/GenBank/DDBJ whole genome shotgun (WGS) entry which is preliminary data.</text>
</comment>
<proteinExistence type="predicted"/>
<name>A0AAD1U6K1_EUPCR</name>
<evidence type="ECO:0000313" key="2">
    <source>
        <dbReference type="EMBL" id="CAI2363310.1"/>
    </source>
</evidence>
<feature type="compositionally biased region" description="Polar residues" evidence="1">
    <location>
        <begin position="35"/>
        <end position="55"/>
    </location>
</feature>
<feature type="region of interest" description="Disordered" evidence="1">
    <location>
        <begin position="35"/>
        <end position="64"/>
    </location>
</feature>
<protein>
    <submittedName>
        <fullName evidence="2">Uncharacterized protein</fullName>
    </submittedName>
</protein>
<reference evidence="2" key="1">
    <citation type="submission" date="2023-07" db="EMBL/GenBank/DDBJ databases">
        <authorList>
            <consortium name="AG Swart"/>
            <person name="Singh M."/>
            <person name="Singh A."/>
            <person name="Seah K."/>
            <person name="Emmerich C."/>
        </authorList>
    </citation>
    <scope>NUCLEOTIDE SEQUENCE</scope>
    <source>
        <strain evidence="2">DP1</strain>
    </source>
</reference>
<organism evidence="2 3">
    <name type="scientific">Euplotes crassus</name>
    <dbReference type="NCBI Taxonomy" id="5936"/>
    <lineage>
        <taxon>Eukaryota</taxon>
        <taxon>Sar</taxon>
        <taxon>Alveolata</taxon>
        <taxon>Ciliophora</taxon>
        <taxon>Intramacronucleata</taxon>
        <taxon>Spirotrichea</taxon>
        <taxon>Hypotrichia</taxon>
        <taxon>Euplotida</taxon>
        <taxon>Euplotidae</taxon>
        <taxon>Moneuplotes</taxon>
    </lineage>
</organism>
<evidence type="ECO:0000313" key="3">
    <source>
        <dbReference type="Proteomes" id="UP001295684"/>
    </source>
</evidence>